<dbReference type="InterPro" id="IPR050545">
    <property type="entry name" value="Mycobact_MmpL"/>
</dbReference>
<keyword evidence="6 7" id="KW-0472">Membrane</keyword>
<evidence type="ECO:0000259" key="8">
    <source>
        <dbReference type="Pfam" id="PF03176"/>
    </source>
</evidence>
<name>A0A8J3EVL1_9BACI</name>
<dbReference type="Proteomes" id="UP000626244">
    <property type="component" value="Unassembled WGS sequence"/>
</dbReference>
<feature type="transmembrane region" description="Helical" evidence="7">
    <location>
        <begin position="867"/>
        <end position="886"/>
    </location>
</feature>
<reference evidence="10" key="1">
    <citation type="journal article" date="2019" name="Int. J. Syst. Evol. Microbiol.">
        <title>The Global Catalogue of Microorganisms (GCM) 10K type strain sequencing project: providing services to taxonomists for standard genome sequencing and annotation.</title>
        <authorList>
            <consortium name="The Broad Institute Genomics Platform"/>
            <consortium name="The Broad Institute Genome Sequencing Center for Infectious Disease"/>
            <person name="Wu L."/>
            <person name="Ma J."/>
        </authorList>
    </citation>
    <scope>NUCLEOTIDE SEQUENCE [LARGE SCALE GENOMIC DNA]</scope>
    <source>
        <strain evidence="10">CGMCC 1.14993</strain>
    </source>
</reference>
<evidence type="ECO:0000256" key="7">
    <source>
        <dbReference type="SAM" id="Phobius"/>
    </source>
</evidence>
<dbReference type="OrthoDB" id="2744360at2"/>
<evidence type="ECO:0000256" key="4">
    <source>
        <dbReference type="ARBA" id="ARBA00022692"/>
    </source>
</evidence>
<dbReference type="PANTHER" id="PTHR33406">
    <property type="entry name" value="MEMBRANE PROTEIN MJ1562-RELATED"/>
    <property type="match status" value="1"/>
</dbReference>
<keyword evidence="3" id="KW-1003">Cell membrane</keyword>
<feature type="transmembrane region" description="Helical" evidence="7">
    <location>
        <begin position="960"/>
        <end position="984"/>
    </location>
</feature>
<feature type="transmembrane region" description="Helical" evidence="7">
    <location>
        <begin position="361"/>
        <end position="379"/>
    </location>
</feature>
<evidence type="ECO:0000313" key="9">
    <source>
        <dbReference type="EMBL" id="GGI09963.1"/>
    </source>
</evidence>
<comment type="caution">
    <text evidence="9">The sequence shown here is derived from an EMBL/GenBank/DDBJ whole genome shotgun (WGS) entry which is preliminary data.</text>
</comment>
<evidence type="ECO:0000256" key="5">
    <source>
        <dbReference type="ARBA" id="ARBA00022989"/>
    </source>
</evidence>
<dbReference type="AlphaFoldDB" id="A0A8J3EVL1"/>
<sequence>MSSFFVKRKYLVVAIWLVLAIALSFLSPSLSSLVEEKGTLKLPLSTQVMKAEQIQLDHDMDPKNKKSFAIVFYSNETLSDSDKEAVKDVASNLEDNKDSIGLVSVSNSIDEPALKNTLESKDGKAILLSGTLNIKDKNLTTLYKELQSLSKVDGLERIVTGKIFVDEQANLQNEEGLKKGIIIAGILALVASVLITRKPLVVVSAVVLTLVNYLVSASIYSLLVDNGQLPITNIAPLALGLFSFLLSIIATFSLYYRYAGILSTQKSNEHSLIFALSNKQYSLLVSHAVFTLLSIGLLNTTFQITKSLSALIVLGVVSYLASISFLPSLFAVFGKTLSIPNGKTTGFVGWQKWNSLVVRRGGIFTLVALIIIAPIVGLYQQKIAYSTVDGLPNEDAAKGSRLVAKEFGQGKSTPLKLVIENTVPWNTVTGMTTIEALSRSLSQMDGVESVRSASRPFSSELDPLMLVTQAATLKDGIGKGNDGVNQIREGLQGAKDELESSSPKLKEATDGIDQLVTGTTKLETGVGKLEDGLSQIENGLRKGSVGAGQLHDGLGTAKDSTKKLIAGSKELLTGYKTIEKNFKTLYNGVSDIKMNLAKIQAGIQGSQQLAAGLGKKYPEITSDTYYKELQGTLKLLDDSLTEFITKVGTAEHGAGLLLAGLEKANAGMGQVVDGQTKLVAGLEKLYAGMGELENGIERAADGQSLVLKNVPQVTNGLGQLKDGQVQLGDGIGLFVDKVGELKDGLGQTVGGLNQIYDGLNSAQGYLGGLTTSFNPSLTGWYLPEEALSKPEFQKIFDNYMSKDSLVTTLDVTFETTPISTEGTNLVDQARKTALKSLKDQGLEAANLALAEDPSTVYSLKPIITDDLKWLITYSLIATVLLLTIAYRNIFYSIISIGAAAIVYIAGNAFAEQVFIRHYDQLGLKFLVPIFAIYLVFALACTLLAHLYVNSSTDTEEKEALLAGNIASMFAVGVVGSAIFAGLLFSSSYLFVQSALASLIGFIGLTFLVIPVLYPIFSSKLFTTNKSHTQVVEHNVTLSE</sequence>
<organism evidence="9 10">
    <name type="scientific">Gottfriedia solisilvae</name>
    <dbReference type="NCBI Taxonomy" id="1516104"/>
    <lineage>
        <taxon>Bacteria</taxon>
        <taxon>Bacillati</taxon>
        <taxon>Bacillota</taxon>
        <taxon>Bacilli</taxon>
        <taxon>Bacillales</taxon>
        <taxon>Bacillaceae</taxon>
        <taxon>Gottfriedia</taxon>
    </lineage>
</organism>
<comment type="similarity">
    <text evidence="2">Belongs to the resistance-nodulation-cell division (RND) (TC 2.A.6) family. MmpL subfamily.</text>
</comment>
<protein>
    <recommendedName>
        <fullName evidence="8">Membrane transport protein MMPL domain-containing protein</fullName>
    </recommendedName>
</protein>
<feature type="domain" description="Membrane transport protein MMPL" evidence="8">
    <location>
        <begin position="55"/>
        <end position="360"/>
    </location>
</feature>
<evidence type="ECO:0000256" key="1">
    <source>
        <dbReference type="ARBA" id="ARBA00004651"/>
    </source>
</evidence>
<feature type="transmembrane region" description="Helical" evidence="7">
    <location>
        <begin position="200"/>
        <end position="222"/>
    </location>
</feature>
<evidence type="ECO:0000256" key="2">
    <source>
        <dbReference type="ARBA" id="ARBA00010157"/>
    </source>
</evidence>
<dbReference type="InterPro" id="IPR023908">
    <property type="entry name" value="xxxLxxG_rpt"/>
</dbReference>
<keyword evidence="10" id="KW-1185">Reference proteome</keyword>
<feature type="domain" description="Membrane transport protein MMPL" evidence="8">
    <location>
        <begin position="787"/>
        <end position="957"/>
    </location>
</feature>
<comment type="subcellular location">
    <subcellularLocation>
        <location evidence="1">Cell membrane</location>
        <topology evidence="1">Multi-pass membrane protein</topology>
    </subcellularLocation>
</comment>
<feature type="transmembrane region" description="Helical" evidence="7">
    <location>
        <begin position="176"/>
        <end position="195"/>
    </location>
</feature>
<dbReference type="InterPro" id="IPR004869">
    <property type="entry name" value="MMPL_dom"/>
</dbReference>
<dbReference type="PANTHER" id="PTHR33406:SF6">
    <property type="entry name" value="MEMBRANE PROTEIN YDGH-RELATED"/>
    <property type="match status" value="1"/>
</dbReference>
<feature type="transmembrane region" description="Helical" evidence="7">
    <location>
        <begin position="990"/>
        <end position="1016"/>
    </location>
</feature>
<dbReference type="SUPFAM" id="SSF82866">
    <property type="entry name" value="Multidrug efflux transporter AcrB transmembrane domain"/>
    <property type="match status" value="1"/>
</dbReference>
<evidence type="ECO:0000256" key="3">
    <source>
        <dbReference type="ARBA" id="ARBA00022475"/>
    </source>
</evidence>
<dbReference type="GO" id="GO:0005886">
    <property type="term" value="C:plasma membrane"/>
    <property type="evidence" value="ECO:0007669"/>
    <property type="project" value="UniProtKB-SubCell"/>
</dbReference>
<dbReference type="EMBL" id="BMHB01000001">
    <property type="protein sequence ID" value="GGI09963.1"/>
    <property type="molecule type" value="Genomic_DNA"/>
</dbReference>
<gene>
    <name evidence="9" type="ORF">GCM10007380_00410</name>
</gene>
<feature type="transmembrane region" description="Helical" evidence="7">
    <location>
        <begin position="893"/>
        <end position="910"/>
    </location>
</feature>
<keyword evidence="4 7" id="KW-0812">Transmembrane</keyword>
<dbReference type="Gene3D" id="1.10.287.950">
    <property type="entry name" value="Methyl-accepting chemotaxis protein"/>
    <property type="match status" value="1"/>
</dbReference>
<proteinExistence type="inferred from homology"/>
<dbReference type="NCBIfam" id="TIGR03057">
    <property type="entry name" value="xxxLxxG_by_4"/>
    <property type="match status" value="1"/>
</dbReference>
<dbReference type="RefSeq" id="WP_088002533.1">
    <property type="nucleotide sequence ID" value="NZ_BMHB01000001.1"/>
</dbReference>
<feature type="transmembrane region" description="Helical" evidence="7">
    <location>
        <begin position="234"/>
        <end position="256"/>
    </location>
</feature>
<accession>A0A8J3EVL1</accession>
<feature type="transmembrane region" description="Helical" evidence="7">
    <location>
        <begin position="308"/>
        <end position="333"/>
    </location>
</feature>
<dbReference type="Pfam" id="PF03176">
    <property type="entry name" value="MMPL"/>
    <property type="match status" value="2"/>
</dbReference>
<keyword evidence="5 7" id="KW-1133">Transmembrane helix</keyword>
<feature type="transmembrane region" description="Helical" evidence="7">
    <location>
        <begin position="925"/>
        <end position="948"/>
    </location>
</feature>
<evidence type="ECO:0000313" key="10">
    <source>
        <dbReference type="Proteomes" id="UP000626244"/>
    </source>
</evidence>
<evidence type="ECO:0000256" key="6">
    <source>
        <dbReference type="ARBA" id="ARBA00023136"/>
    </source>
</evidence>
<feature type="transmembrane region" description="Helical" evidence="7">
    <location>
        <begin position="281"/>
        <end position="302"/>
    </location>
</feature>